<dbReference type="Gene3D" id="1.20.1410.10">
    <property type="entry name" value="I/LWEQ domain"/>
    <property type="match status" value="1"/>
</dbReference>
<dbReference type="InterPro" id="IPR049108">
    <property type="entry name" value="Talin_R4"/>
</dbReference>
<dbReference type="GO" id="GO:0005925">
    <property type="term" value="C:focal adhesion"/>
    <property type="evidence" value="ECO:0007669"/>
    <property type="project" value="TreeGrafter"/>
</dbReference>
<feature type="coiled-coil region" evidence="3">
    <location>
        <begin position="1476"/>
        <end position="1503"/>
    </location>
</feature>
<dbReference type="InterPro" id="IPR054060">
    <property type="entry name" value="TLN1-like_RS"/>
</dbReference>
<dbReference type="Pfam" id="PF21896">
    <property type="entry name" value="Talin_IBS2B"/>
    <property type="match status" value="3"/>
</dbReference>
<evidence type="ECO:0000256" key="1">
    <source>
        <dbReference type="ARBA" id="ARBA00004496"/>
    </source>
</evidence>
<dbReference type="InterPro" id="IPR035964">
    <property type="entry name" value="I/LWEQ_dom_sf"/>
</dbReference>
<dbReference type="GO" id="GO:0030036">
    <property type="term" value="P:actin cytoskeleton organization"/>
    <property type="evidence" value="ECO:0007669"/>
    <property type="project" value="TreeGrafter"/>
</dbReference>
<dbReference type="Gene3D" id="1.20.1420.10">
    <property type="entry name" value="Talin, central domain"/>
    <property type="match status" value="7"/>
</dbReference>
<evidence type="ECO:0000259" key="4">
    <source>
        <dbReference type="PROSITE" id="PS50945"/>
    </source>
</evidence>
<dbReference type="FunFam" id="1.20.120.230:FF:000009">
    <property type="entry name" value="Talin 2"/>
    <property type="match status" value="1"/>
</dbReference>
<dbReference type="Proteomes" id="UP000694522">
    <property type="component" value="Unplaced"/>
</dbReference>
<dbReference type="GO" id="GO:0098609">
    <property type="term" value="P:cell-cell adhesion"/>
    <property type="evidence" value="ECO:0007669"/>
    <property type="project" value="TreeGrafter"/>
</dbReference>
<dbReference type="SUPFAM" id="SSF47220">
    <property type="entry name" value="alpha-catenin/vinculin-like"/>
    <property type="match status" value="5"/>
</dbReference>
<dbReference type="Gene3D" id="1.20.120.230">
    <property type="entry name" value="Alpha-catenin/vinculin-like"/>
    <property type="match status" value="4"/>
</dbReference>
<dbReference type="FunFam" id="1.20.1420.10:FF:000002">
    <property type="entry name" value="Talin 2"/>
    <property type="match status" value="1"/>
</dbReference>
<dbReference type="InterPro" id="IPR054082">
    <property type="entry name" value="Talin_IBS2B"/>
</dbReference>
<dbReference type="SMART" id="SM00307">
    <property type="entry name" value="ILWEQ"/>
    <property type="match status" value="1"/>
</dbReference>
<reference evidence="5" key="2">
    <citation type="submission" date="2025-09" db="UniProtKB">
        <authorList>
            <consortium name="Ensembl"/>
        </authorList>
    </citation>
    <scope>IDENTIFICATION</scope>
</reference>
<dbReference type="PANTHER" id="PTHR19981:SF34">
    <property type="entry name" value="TALIN-2"/>
    <property type="match status" value="1"/>
</dbReference>
<sequence length="1517" mass="160035">MIKRLGSRESWLRSREVHEMVITENMVASAKAAVPTVTDQAAAMQLSQCAKNLATSLAELRTASQKAHEACGPMEIDSALNTVQTLKNELQDAKMAAVDGQLKPLPGETLEKCTQDLGSTSKAVGSSMAQLLTCAAQGNEHYTGVAARETAQALKTLAQAARGVAASTTDPVAAHAMLDSARDVMEGSAMLIQEAKQALAAPGDADSQQRLAQVAKAVSHSLNNCVNCLPGQKDVDVALKSIGESSKKLLVDSLPPSSKSFQEAQSELNQAAADLNQSAGEVVHATRGQSGELAAASGKFSDDFDEFLDAGIEMAGQAQTKEDQIQVIGNLKSISMASSKLLLAAKSLSVDPGAPNAKNLLAAAARAVTESINQLITLCTQQAPGQKECDNALRELETVKGMLDNPNEPVSDLSYFDCIEGVMENSKVLGESMAGISQNAKTGDLLVFGECVGVASKALCGLTEAAAQAAYLVGISDPNSQAGQQGLVDPIQFARANQAIQMALDCSKTLVYTANLVKTIKALDGDFSEENRNKCRIATAPLIEAVENLTAFASNPDFVSIPAQISTEGSRAQEPILVAAKTMLESSSLLIKTARSLAINPKDPPTWSVLAGHSHTVSDSIKSLITSIRDKAPGQRECDFSIDGINRCIRDIEQASLAAVSQSLATRDDISVEALQEQLTSVVQEIGHLIDPIATAARGEAAQLGHKVMQLASYFEPLVLAAVGMASKTLDHQQQMTVLDQSKTLAESALQMLYAAKEGGGNPKASHTHDAITEAAQLMKEAVDDIMVTLNEAASEVGMVGGMVDSIAEAMSKLDEGTPPDPKGTFVDYQTTVVKYSKAIAVTAQEMMTKSVTNPEELGGLASQMTNDYGHLALQGRMAAATAEPEEIGFQIRTRVQELGHGCIFLVQKAGALQICPTDSYTKRELIECARAVTEKVSLVLSALQAGNKGTQACITAASAVSGIIADLDTTIMFATAGTLNAENNESFADHRENILKTAKALVEDTKLLVSGAASSQDKLAQAAQSSANTITQLAEVVKLGAASLGSDDPETQVVLINAIKDVAKALSDLIGATKGAASKPADDPSMYQLKGAAKVMVTNVTSLLKTVKAVEDEATRGTRALEATIEYIKQELTVFQSSEVPEKTSSPEESIRMTKGITMATAKAVAAGNSCRQEDVIATANLSRKAVADMLTACKQASYHPDVSEEVRERALRFGTECTLGYLELLEHVLLILQKPTPELKHQLASFSKRVAGAVTELIQSAEAMKGTEWVDPEDPTVIAETELLGAAASIEAAAKKLEQLKPRAKPKQADETLDFEEQILEAAKSIAAATSALVKSASAAQRELVAQGKVGAIPANAADDGQWSQGLISAARMVAAATSNLCEAANASVQGHASEEKLISSAKQVAASTAQLLVACKVKADHDSEAMRRLQAAGNAVKRASDNLVRAAQKAAFGKAEDDDVVVKTKFVGGIAQIIAAQEEMLKKERELEEARKKLAQIRQQQYKFLPTELREDEG</sequence>
<dbReference type="FunFam" id="1.20.1420.10:FF:000001">
    <property type="entry name" value="Talin 2"/>
    <property type="match status" value="1"/>
</dbReference>
<evidence type="ECO:0000313" key="6">
    <source>
        <dbReference type="Proteomes" id="UP000694522"/>
    </source>
</evidence>
<proteinExistence type="predicted"/>
<keyword evidence="6" id="KW-1185">Reference proteome</keyword>
<dbReference type="InterPro" id="IPR037438">
    <property type="entry name" value="Talin1/2-RS"/>
</dbReference>
<evidence type="ECO:0000256" key="3">
    <source>
        <dbReference type="SAM" id="Coils"/>
    </source>
</evidence>
<dbReference type="Ensembl" id="ENSACOT00000020699.1">
    <property type="protein sequence ID" value="ENSACOP00000019980.1"/>
    <property type="gene ID" value="ENSACOG00000013250.1"/>
</dbReference>
<dbReference type="CDD" id="cd12150">
    <property type="entry name" value="talin-RS"/>
    <property type="match status" value="1"/>
</dbReference>
<evidence type="ECO:0000256" key="2">
    <source>
        <dbReference type="ARBA" id="ARBA00022490"/>
    </source>
</evidence>
<dbReference type="FunFam" id="1.20.1410.10:FF:000001">
    <property type="entry name" value="Talin 2"/>
    <property type="match status" value="1"/>
</dbReference>
<accession>A0A8B9G5K1</accession>
<dbReference type="Pfam" id="PF08913">
    <property type="entry name" value="VBS"/>
    <property type="match status" value="1"/>
</dbReference>
<dbReference type="SUPFAM" id="SSF109885">
    <property type="entry name" value="I/LWEQ domain"/>
    <property type="match status" value="1"/>
</dbReference>
<name>A0A8B9G5K1_9PSIT</name>
<dbReference type="InterPro" id="IPR036723">
    <property type="entry name" value="Alpha-catenin/vinculin-like_sf"/>
</dbReference>
<dbReference type="FunFam" id="1.20.1420.10:FF:000005">
    <property type="entry name" value="Talin 2"/>
    <property type="match status" value="1"/>
</dbReference>
<comment type="subcellular location">
    <subcellularLocation>
        <location evidence="1">Cytoplasm</location>
    </subcellularLocation>
</comment>
<dbReference type="Pfam" id="PF21692">
    <property type="entry name" value="Talin_R4"/>
    <property type="match status" value="1"/>
</dbReference>
<dbReference type="Pfam" id="PF01608">
    <property type="entry name" value="I_LWEQ"/>
    <property type="match status" value="1"/>
</dbReference>
<dbReference type="GO" id="GO:0005178">
    <property type="term" value="F:integrin binding"/>
    <property type="evidence" value="ECO:0007669"/>
    <property type="project" value="TreeGrafter"/>
</dbReference>
<dbReference type="PANTHER" id="PTHR19981">
    <property type="entry name" value="TALIN"/>
    <property type="match status" value="1"/>
</dbReference>
<protein>
    <submittedName>
        <fullName evidence="5">Talin 2</fullName>
    </submittedName>
</protein>
<dbReference type="InterPro" id="IPR002558">
    <property type="entry name" value="ILWEQ_dom"/>
</dbReference>
<keyword evidence="2" id="KW-0963">Cytoplasm</keyword>
<reference evidence="5" key="1">
    <citation type="submission" date="2025-08" db="UniProtKB">
        <authorList>
            <consortium name="Ensembl"/>
        </authorList>
    </citation>
    <scope>IDENTIFICATION</scope>
</reference>
<dbReference type="GO" id="GO:0005737">
    <property type="term" value="C:cytoplasm"/>
    <property type="evidence" value="ECO:0007669"/>
    <property type="project" value="UniProtKB-SubCell"/>
</dbReference>
<keyword evidence="3" id="KW-0175">Coiled coil</keyword>
<evidence type="ECO:0000313" key="5">
    <source>
        <dbReference type="Ensembl" id="ENSACOP00000019980.1"/>
    </source>
</evidence>
<dbReference type="GO" id="GO:0005886">
    <property type="term" value="C:plasma membrane"/>
    <property type="evidence" value="ECO:0007669"/>
    <property type="project" value="TreeGrafter"/>
</dbReference>
<dbReference type="PROSITE" id="PS50945">
    <property type="entry name" value="I_LWEQ"/>
    <property type="match status" value="1"/>
</dbReference>
<organism evidence="5 6">
    <name type="scientific">Amazona collaria</name>
    <name type="common">yellow-billed parrot</name>
    <dbReference type="NCBI Taxonomy" id="241587"/>
    <lineage>
        <taxon>Eukaryota</taxon>
        <taxon>Metazoa</taxon>
        <taxon>Chordata</taxon>
        <taxon>Craniata</taxon>
        <taxon>Vertebrata</taxon>
        <taxon>Euteleostomi</taxon>
        <taxon>Archelosauria</taxon>
        <taxon>Archosauria</taxon>
        <taxon>Dinosauria</taxon>
        <taxon>Saurischia</taxon>
        <taxon>Theropoda</taxon>
        <taxon>Coelurosauria</taxon>
        <taxon>Aves</taxon>
        <taxon>Neognathae</taxon>
        <taxon>Neoaves</taxon>
        <taxon>Telluraves</taxon>
        <taxon>Australaves</taxon>
        <taxon>Psittaciformes</taxon>
        <taxon>Psittacidae</taxon>
        <taxon>Amazona</taxon>
    </lineage>
</organism>
<feature type="domain" description="I/LWEQ" evidence="4">
    <location>
        <begin position="1269"/>
        <end position="1508"/>
    </location>
</feature>
<dbReference type="Pfam" id="PF21865">
    <property type="entry name" value="TLN1-like_RS"/>
    <property type="match status" value="3"/>
</dbReference>
<dbReference type="FunFam" id="1.20.1420.10:FF:000006">
    <property type="entry name" value="Talin 2"/>
    <property type="match status" value="1"/>
</dbReference>
<dbReference type="FunFam" id="1.20.1420.10:FF:000007">
    <property type="entry name" value="Talin 2"/>
    <property type="match status" value="1"/>
</dbReference>
<dbReference type="GO" id="GO:0051015">
    <property type="term" value="F:actin filament binding"/>
    <property type="evidence" value="ECO:0007669"/>
    <property type="project" value="InterPro"/>
</dbReference>
<dbReference type="InterPro" id="IPR015009">
    <property type="entry name" value="Vinculin-bd_dom"/>
</dbReference>